<accession>L1J0H7</accession>
<dbReference type="GeneID" id="17298770"/>
<dbReference type="EnsemblProtists" id="EKX42011">
    <property type="protein sequence ID" value="EKX42011"/>
    <property type="gene ID" value="GUITHDRAFT_111865"/>
</dbReference>
<keyword evidence="4" id="KW-1185">Reference proteome</keyword>
<feature type="compositionally biased region" description="Basic and acidic residues" evidence="1">
    <location>
        <begin position="100"/>
        <end position="115"/>
    </location>
</feature>
<evidence type="ECO:0000313" key="3">
    <source>
        <dbReference type="EnsemblProtists" id="EKX42011"/>
    </source>
</evidence>
<name>L1J0H7_GUITC</name>
<evidence type="ECO:0000313" key="4">
    <source>
        <dbReference type="Proteomes" id="UP000011087"/>
    </source>
</evidence>
<proteinExistence type="predicted"/>
<feature type="region of interest" description="Disordered" evidence="1">
    <location>
        <begin position="100"/>
        <end position="124"/>
    </location>
</feature>
<organism evidence="2">
    <name type="scientific">Guillardia theta (strain CCMP2712)</name>
    <name type="common">Cryptophyte</name>
    <dbReference type="NCBI Taxonomy" id="905079"/>
    <lineage>
        <taxon>Eukaryota</taxon>
        <taxon>Cryptophyceae</taxon>
        <taxon>Pyrenomonadales</taxon>
        <taxon>Geminigeraceae</taxon>
        <taxon>Guillardia</taxon>
    </lineage>
</organism>
<reference evidence="3" key="3">
    <citation type="submission" date="2016-03" db="UniProtKB">
        <authorList>
            <consortium name="EnsemblProtists"/>
        </authorList>
    </citation>
    <scope>IDENTIFICATION</scope>
</reference>
<dbReference type="KEGG" id="gtt:GUITHDRAFT_111865"/>
<evidence type="ECO:0000313" key="2">
    <source>
        <dbReference type="EMBL" id="EKX42011.1"/>
    </source>
</evidence>
<dbReference type="PaxDb" id="55529-EKX42011"/>
<reference evidence="4" key="2">
    <citation type="submission" date="2012-11" db="EMBL/GenBank/DDBJ databases">
        <authorList>
            <person name="Kuo A."/>
            <person name="Curtis B.A."/>
            <person name="Tanifuji G."/>
            <person name="Burki F."/>
            <person name="Gruber A."/>
            <person name="Irimia M."/>
            <person name="Maruyama S."/>
            <person name="Arias M.C."/>
            <person name="Ball S.G."/>
            <person name="Gile G.H."/>
            <person name="Hirakawa Y."/>
            <person name="Hopkins J.F."/>
            <person name="Rensing S.A."/>
            <person name="Schmutz J."/>
            <person name="Symeonidi A."/>
            <person name="Elias M."/>
            <person name="Eveleigh R.J."/>
            <person name="Herman E.K."/>
            <person name="Klute M.J."/>
            <person name="Nakayama T."/>
            <person name="Obornik M."/>
            <person name="Reyes-Prieto A."/>
            <person name="Armbrust E.V."/>
            <person name="Aves S.J."/>
            <person name="Beiko R.G."/>
            <person name="Coutinho P."/>
            <person name="Dacks J.B."/>
            <person name="Durnford D.G."/>
            <person name="Fast N.M."/>
            <person name="Green B.R."/>
            <person name="Grisdale C."/>
            <person name="Hempe F."/>
            <person name="Henrissat B."/>
            <person name="Hoppner M.P."/>
            <person name="Ishida K.-I."/>
            <person name="Kim E."/>
            <person name="Koreny L."/>
            <person name="Kroth P.G."/>
            <person name="Liu Y."/>
            <person name="Malik S.-B."/>
            <person name="Maier U.G."/>
            <person name="McRose D."/>
            <person name="Mock T."/>
            <person name="Neilson J.A."/>
            <person name="Onodera N.T."/>
            <person name="Poole A.M."/>
            <person name="Pritham E.J."/>
            <person name="Richards T.A."/>
            <person name="Rocap G."/>
            <person name="Roy S.W."/>
            <person name="Sarai C."/>
            <person name="Schaack S."/>
            <person name="Shirato S."/>
            <person name="Slamovits C.H."/>
            <person name="Spencer D.F."/>
            <person name="Suzuki S."/>
            <person name="Worden A.Z."/>
            <person name="Zauner S."/>
            <person name="Barry K."/>
            <person name="Bell C."/>
            <person name="Bharti A.K."/>
            <person name="Crow J.A."/>
            <person name="Grimwood J."/>
            <person name="Kramer R."/>
            <person name="Lindquist E."/>
            <person name="Lucas S."/>
            <person name="Salamov A."/>
            <person name="McFadden G.I."/>
            <person name="Lane C.E."/>
            <person name="Keeling P.J."/>
            <person name="Gray M.W."/>
            <person name="Grigoriev I.V."/>
            <person name="Archibald J.M."/>
        </authorList>
    </citation>
    <scope>NUCLEOTIDE SEQUENCE</scope>
    <source>
        <strain evidence="4">CCMP2712</strain>
    </source>
</reference>
<reference evidence="2 4" key="1">
    <citation type="journal article" date="2012" name="Nature">
        <title>Algal genomes reveal evolutionary mosaicism and the fate of nucleomorphs.</title>
        <authorList>
            <consortium name="DOE Joint Genome Institute"/>
            <person name="Curtis B.A."/>
            <person name="Tanifuji G."/>
            <person name="Burki F."/>
            <person name="Gruber A."/>
            <person name="Irimia M."/>
            <person name="Maruyama S."/>
            <person name="Arias M.C."/>
            <person name="Ball S.G."/>
            <person name="Gile G.H."/>
            <person name="Hirakawa Y."/>
            <person name="Hopkins J.F."/>
            <person name="Kuo A."/>
            <person name="Rensing S.A."/>
            <person name="Schmutz J."/>
            <person name="Symeonidi A."/>
            <person name="Elias M."/>
            <person name="Eveleigh R.J."/>
            <person name="Herman E.K."/>
            <person name="Klute M.J."/>
            <person name="Nakayama T."/>
            <person name="Obornik M."/>
            <person name="Reyes-Prieto A."/>
            <person name="Armbrust E.V."/>
            <person name="Aves S.J."/>
            <person name="Beiko R.G."/>
            <person name="Coutinho P."/>
            <person name="Dacks J.B."/>
            <person name="Durnford D.G."/>
            <person name="Fast N.M."/>
            <person name="Green B.R."/>
            <person name="Grisdale C.J."/>
            <person name="Hempel F."/>
            <person name="Henrissat B."/>
            <person name="Hoppner M.P."/>
            <person name="Ishida K."/>
            <person name="Kim E."/>
            <person name="Koreny L."/>
            <person name="Kroth P.G."/>
            <person name="Liu Y."/>
            <person name="Malik S.B."/>
            <person name="Maier U.G."/>
            <person name="McRose D."/>
            <person name="Mock T."/>
            <person name="Neilson J.A."/>
            <person name="Onodera N.T."/>
            <person name="Poole A.M."/>
            <person name="Pritham E.J."/>
            <person name="Richards T.A."/>
            <person name="Rocap G."/>
            <person name="Roy S.W."/>
            <person name="Sarai C."/>
            <person name="Schaack S."/>
            <person name="Shirato S."/>
            <person name="Slamovits C.H."/>
            <person name="Spencer D.F."/>
            <person name="Suzuki S."/>
            <person name="Worden A.Z."/>
            <person name="Zauner S."/>
            <person name="Barry K."/>
            <person name="Bell C."/>
            <person name="Bharti A.K."/>
            <person name="Crow J.A."/>
            <person name="Grimwood J."/>
            <person name="Kramer R."/>
            <person name="Lindquist E."/>
            <person name="Lucas S."/>
            <person name="Salamov A."/>
            <person name="McFadden G.I."/>
            <person name="Lane C.E."/>
            <person name="Keeling P.J."/>
            <person name="Gray M.W."/>
            <person name="Grigoriev I.V."/>
            <person name="Archibald J.M."/>
        </authorList>
    </citation>
    <scope>NUCLEOTIDE SEQUENCE</scope>
    <source>
        <strain evidence="2 4">CCMP2712</strain>
    </source>
</reference>
<sequence length="187" mass="21697">MDRESKSEQETRSDQCTEAKPRKPIEREGRKQKALLTPEKAIEIYSLRGFQSDSKTAESCSIAKRFGISAKAVRDIWDRKSWAHATMYMWTADERREYDQVERRGPGRPVGSKDKVPRRRKQDGTDTAVALEVDAPGSHFSFRLFRVADFVFVLLQMLRMMLESLFRNPHVNQITQRWSAGELMSLK</sequence>
<evidence type="ECO:0000256" key="1">
    <source>
        <dbReference type="SAM" id="MobiDB-lite"/>
    </source>
</evidence>
<dbReference type="HOGENOM" id="CLU_1450257_0_0_1"/>
<dbReference type="EMBL" id="JH993019">
    <property type="protein sequence ID" value="EKX42011.1"/>
    <property type="molecule type" value="Genomic_DNA"/>
</dbReference>
<protein>
    <submittedName>
        <fullName evidence="2 3">Uncharacterized protein</fullName>
    </submittedName>
</protein>
<feature type="region of interest" description="Disordered" evidence="1">
    <location>
        <begin position="1"/>
        <end position="33"/>
    </location>
</feature>
<dbReference type="AlphaFoldDB" id="L1J0H7"/>
<feature type="compositionally biased region" description="Basic and acidic residues" evidence="1">
    <location>
        <begin position="1"/>
        <end position="31"/>
    </location>
</feature>
<dbReference type="Proteomes" id="UP000011087">
    <property type="component" value="Unassembled WGS sequence"/>
</dbReference>
<dbReference type="RefSeq" id="XP_005828991.1">
    <property type="nucleotide sequence ID" value="XM_005828934.1"/>
</dbReference>
<gene>
    <name evidence="2" type="ORF">GUITHDRAFT_111865</name>
</gene>